<keyword evidence="1" id="KW-0175">Coiled coil</keyword>
<dbReference type="AlphaFoldDB" id="A0A3M6TR19"/>
<feature type="region of interest" description="Disordered" evidence="2">
    <location>
        <begin position="1"/>
        <end position="20"/>
    </location>
</feature>
<dbReference type="EMBL" id="RCHS01003134">
    <property type="protein sequence ID" value="RMX43796.1"/>
    <property type="molecule type" value="Genomic_DNA"/>
</dbReference>
<name>A0A3M6TR19_POCDA</name>
<sequence>MMKNTMAKQDSQSKEIVKRAEKIERSIARHDSQLQDMVNRGEIMKKKMKEMGKWAEKIEGKISQHDSQLQEIDNRGEMMKDLRSKEIVKRAEKIERNIAQHDSQLQDVNNRGEMMKKKMAQQDSKSKEMDKRVEKIERNIAQLDWQLQDMNYRAEKLKKETTHYDSQLQEMGNRCESMQDKVAQQGSQFEKASNRVERMKRVLAQQMDHLKERMEKGIRVVGETINNHYAFICIQDQKTVRLQSYLNRVLQQHLIYWRNDGILNNECTGFLMSFESFYISCILKSTNRSKYDYSLLVYNESHIPLIQFTQCINGIPSIVDVICKIQNEHRSSGQYTIQFVKSSCKNVNRNDRKKLTKIIKNK</sequence>
<feature type="compositionally biased region" description="Polar residues" evidence="2">
    <location>
        <begin position="1"/>
        <end position="10"/>
    </location>
</feature>
<evidence type="ECO:0000256" key="1">
    <source>
        <dbReference type="SAM" id="Coils"/>
    </source>
</evidence>
<feature type="compositionally biased region" description="Basic and acidic residues" evidence="2">
    <location>
        <begin position="11"/>
        <end position="20"/>
    </location>
</feature>
<feature type="coiled-coil region" evidence="1">
    <location>
        <begin position="20"/>
        <end position="160"/>
    </location>
</feature>
<keyword evidence="4" id="KW-1185">Reference proteome</keyword>
<organism evidence="3 4">
    <name type="scientific">Pocillopora damicornis</name>
    <name type="common">Cauliflower coral</name>
    <name type="synonym">Millepora damicornis</name>
    <dbReference type="NCBI Taxonomy" id="46731"/>
    <lineage>
        <taxon>Eukaryota</taxon>
        <taxon>Metazoa</taxon>
        <taxon>Cnidaria</taxon>
        <taxon>Anthozoa</taxon>
        <taxon>Hexacorallia</taxon>
        <taxon>Scleractinia</taxon>
        <taxon>Astrocoeniina</taxon>
        <taxon>Pocilloporidae</taxon>
        <taxon>Pocillopora</taxon>
    </lineage>
</organism>
<reference evidence="3 4" key="1">
    <citation type="journal article" date="2018" name="Sci. Rep.">
        <title>Comparative analysis of the Pocillopora damicornis genome highlights role of immune system in coral evolution.</title>
        <authorList>
            <person name="Cunning R."/>
            <person name="Bay R.A."/>
            <person name="Gillette P."/>
            <person name="Baker A.C."/>
            <person name="Traylor-Knowles N."/>
        </authorList>
    </citation>
    <scope>NUCLEOTIDE SEQUENCE [LARGE SCALE GENOMIC DNA]</scope>
    <source>
        <strain evidence="3">RSMAS</strain>
        <tissue evidence="3">Whole animal</tissue>
    </source>
</reference>
<dbReference type="Proteomes" id="UP000275408">
    <property type="component" value="Unassembled WGS sequence"/>
</dbReference>
<evidence type="ECO:0000313" key="4">
    <source>
        <dbReference type="Proteomes" id="UP000275408"/>
    </source>
</evidence>
<comment type="caution">
    <text evidence="3">The sequence shown here is derived from an EMBL/GenBank/DDBJ whole genome shotgun (WGS) entry which is preliminary data.</text>
</comment>
<proteinExistence type="predicted"/>
<dbReference type="SUPFAM" id="SSF57997">
    <property type="entry name" value="Tropomyosin"/>
    <property type="match status" value="1"/>
</dbReference>
<accession>A0A3M6TR19</accession>
<protein>
    <submittedName>
        <fullName evidence="3">Uncharacterized protein</fullName>
    </submittedName>
</protein>
<evidence type="ECO:0000256" key="2">
    <source>
        <dbReference type="SAM" id="MobiDB-lite"/>
    </source>
</evidence>
<gene>
    <name evidence="3" type="ORF">pdam_00019751</name>
</gene>
<dbReference type="Gene3D" id="1.10.287.950">
    <property type="entry name" value="Methyl-accepting chemotaxis protein"/>
    <property type="match status" value="1"/>
</dbReference>
<evidence type="ECO:0000313" key="3">
    <source>
        <dbReference type="EMBL" id="RMX43796.1"/>
    </source>
</evidence>